<dbReference type="GO" id="GO:0005886">
    <property type="term" value="C:plasma membrane"/>
    <property type="evidence" value="ECO:0007669"/>
    <property type="project" value="UniProtKB-SubCell"/>
</dbReference>
<keyword evidence="2 5" id="KW-0812">Transmembrane</keyword>
<feature type="transmembrane region" description="Helical" evidence="5">
    <location>
        <begin position="238"/>
        <end position="265"/>
    </location>
</feature>
<dbReference type="InterPro" id="IPR036259">
    <property type="entry name" value="MFS_trans_sf"/>
</dbReference>
<gene>
    <name evidence="7" type="ORF">FHR80_004049</name>
</gene>
<reference evidence="7 8" key="2">
    <citation type="submission" date="2020-08" db="EMBL/GenBank/DDBJ databases">
        <authorList>
            <person name="Partida-Martinez L."/>
            <person name="Huntemann M."/>
            <person name="Clum A."/>
            <person name="Wang J."/>
            <person name="Palaniappan K."/>
            <person name="Ritter S."/>
            <person name="Chen I.-M."/>
            <person name="Stamatis D."/>
            <person name="Reddy T."/>
            <person name="O'Malley R."/>
            <person name="Daum C."/>
            <person name="Shapiro N."/>
            <person name="Ivanova N."/>
            <person name="Kyrpides N."/>
            <person name="Woyke T."/>
        </authorList>
    </citation>
    <scope>NUCLEOTIDE SEQUENCE [LARGE SCALE GENOMIC DNA]</scope>
    <source>
        <strain evidence="7 8">RAS26</strain>
    </source>
</reference>
<dbReference type="InterPro" id="IPR020846">
    <property type="entry name" value="MFS_dom"/>
</dbReference>
<feature type="transmembrane region" description="Helical" evidence="5">
    <location>
        <begin position="166"/>
        <end position="188"/>
    </location>
</feature>
<dbReference type="PROSITE" id="PS50850">
    <property type="entry name" value="MFS"/>
    <property type="match status" value="1"/>
</dbReference>
<evidence type="ECO:0000313" key="7">
    <source>
        <dbReference type="EMBL" id="MBB2925111.1"/>
    </source>
</evidence>
<evidence type="ECO:0000313" key="8">
    <source>
        <dbReference type="Proteomes" id="UP000518206"/>
    </source>
</evidence>
<feature type="transmembrane region" description="Helical" evidence="5">
    <location>
        <begin position="79"/>
        <end position="99"/>
    </location>
</feature>
<feature type="transmembrane region" description="Helical" evidence="5">
    <location>
        <begin position="364"/>
        <end position="386"/>
    </location>
</feature>
<dbReference type="InterPro" id="IPR011701">
    <property type="entry name" value="MFS"/>
</dbReference>
<feature type="domain" description="Major facilitator superfamily (MFS) profile" evidence="6">
    <location>
        <begin position="14"/>
        <end position="430"/>
    </location>
</feature>
<evidence type="ECO:0000256" key="1">
    <source>
        <dbReference type="ARBA" id="ARBA00004651"/>
    </source>
</evidence>
<dbReference type="SUPFAM" id="SSF103473">
    <property type="entry name" value="MFS general substrate transporter"/>
    <property type="match status" value="1"/>
</dbReference>
<dbReference type="AlphaFoldDB" id="A0A7W4UJ30"/>
<feature type="transmembrane region" description="Helical" evidence="5">
    <location>
        <begin position="331"/>
        <end position="352"/>
    </location>
</feature>
<dbReference type="Gene3D" id="1.20.1250.20">
    <property type="entry name" value="MFS general substrate transporter like domains"/>
    <property type="match status" value="2"/>
</dbReference>
<evidence type="ECO:0000256" key="5">
    <source>
        <dbReference type="SAM" id="Phobius"/>
    </source>
</evidence>
<dbReference type="Proteomes" id="UP000518206">
    <property type="component" value="Unassembled WGS sequence"/>
</dbReference>
<dbReference type="RefSeq" id="WP_221196746.1">
    <property type="nucleotide sequence ID" value="NZ_JACHVX010000007.1"/>
</dbReference>
<dbReference type="PANTHER" id="PTHR43184">
    <property type="entry name" value="MAJOR FACILITATOR SUPERFAMILY TRANSPORTER 16, ISOFORM B"/>
    <property type="match status" value="1"/>
</dbReference>
<evidence type="ECO:0000259" key="6">
    <source>
        <dbReference type="PROSITE" id="PS50850"/>
    </source>
</evidence>
<feature type="transmembrane region" description="Helical" evidence="5">
    <location>
        <begin position="49"/>
        <end position="72"/>
    </location>
</feature>
<feature type="transmembrane region" description="Helical" evidence="5">
    <location>
        <begin position="277"/>
        <end position="294"/>
    </location>
</feature>
<name>A0A7W4UJ30_9CELL</name>
<feature type="transmembrane region" description="Helical" evidence="5">
    <location>
        <begin position="306"/>
        <end position="325"/>
    </location>
</feature>
<evidence type="ECO:0000256" key="3">
    <source>
        <dbReference type="ARBA" id="ARBA00022989"/>
    </source>
</evidence>
<reference evidence="7 8" key="1">
    <citation type="submission" date="2020-08" db="EMBL/GenBank/DDBJ databases">
        <title>The Agave Microbiome: Exploring the role of microbial communities in plant adaptations to desert environments.</title>
        <authorList>
            <person name="Partida-Martinez L.P."/>
        </authorList>
    </citation>
    <scope>NUCLEOTIDE SEQUENCE [LARGE SCALE GENOMIC DNA]</scope>
    <source>
        <strain evidence="7 8">RAS26</strain>
    </source>
</reference>
<keyword evidence="3 5" id="KW-1133">Transmembrane helix</keyword>
<keyword evidence="4 5" id="KW-0472">Membrane</keyword>
<evidence type="ECO:0000256" key="2">
    <source>
        <dbReference type="ARBA" id="ARBA00022692"/>
    </source>
</evidence>
<evidence type="ECO:0000256" key="4">
    <source>
        <dbReference type="ARBA" id="ARBA00023136"/>
    </source>
</evidence>
<proteinExistence type="predicted"/>
<comment type="caution">
    <text evidence="7">The sequence shown here is derived from an EMBL/GenBank/DDBJ whole genome shotgun (WGS) entry which is preliminary data.</text>
</comment>
<organism evidence="7 8">
    <name type="scientific">Cellulomonas cellasea</name>
    <dbReference type="NCBI Taxonomy" id="43670"/>
    <lineage>
        <taxon>Bacteria</taxon>
        <taxon>Bacillati</taxon>
        <taxon>Actinomycetota</taxon>
        <taxon>Actinomycetes</taxon>
        <taxon>Micrococcales</taxon>
        <taxon>Cellulomonadaceae</taxon>
        <taxon>Cellulomonas</taxon>
    </lineage>
</organism>
<accession>A0A7W4UJ30</accession>
<dbReference type="CDD" id="cd06174">
    <property type="entry name" value="MFS"/>
    <property type="match status" value="1"/>
</dbReference>
<dbReference type="Pfam" id="PF07690">
    <property type="entry name" value="MFS_1"/>
    <property type="match status" value="1"/>
</dbReference>
<comment type="subcellular location">
    <subcellularLocation>
        <location evidence="1">Cell membrane</location>
        <topology evidence="1">Multi-pass membrane protein</topology>
    </subcellularLocation>
</comment>
<dbReference type="PANTHER" id="PTHR43184:SF12">
    <property type="entry name" value="SUGAR PHOSPHATE EXCHANGER 3"/>
    <property type="match status" value="1"/>
</dbReference>
<sequence>MSTPAPSSSRALLVWGVALAAYVVAVLNRSSLGVAGLETTERFDVGASLLATFAVAQLVVYAGLQIPVGVLLDRLGPRLLIAGGAVLMGLGQLVLALATEVPGALLGRVLVGAGDAMTFVSVIRLIPAWFPVRRVPLLTQVTGAVGQLGQILSAVPLVLVLHGRGWGAAFGSLAVLGLAAALVVASLVRDSPDDAGRTRRWRRPGAAGERTAAEVLRARAPRPTDGGALRAVVREPGVWLGFWVHFLTPFSSQVVVLLWGFSFFVEGQGRTTGEASALLSVNVVAAIVSGPLLGELAARRPGRRTGTALVIAVAVALAWVAVLAPPGTRPLGVLVAFSVVVAVGGPASLIGFDVARSCVTPARLGTATGLVNTGGFVAALASMLAIGVALDVLAPGGDRDLDAYRWAFALMAVPWVLGVLGLLVSRARTRAAHPGIAL</sequence>
<dbReference type="GO" id="GO:0022857">
    <property type="term" value="F:transmembrane transporter activity"/>
    <property type="evidence" value="ECO:0007669"/>
    <property type="project" value="InterPro"/>
</dbReference>
<dbReference type="EMBL" id="JACHVX010000007">
    <property type="protein sequence ID" value="MBB2925111.1"/>
    <property type="molecule type" value="Genomic_DNA"/>
</dbReference>
<feature type="transmembrane region" description="Helical" evidence="5">
    <location>
        <begin position="406"/>
        <end position="424"/>
    </location>
</feature>
<protein>
    <submittedName>
        <fullName evidence="7">Sugar phosphate permease</fullName>
    </submittedName>
</protein>